<accession>A0A7W9CTW1</accession>
<name>A0A7W9CTW1_9HYPH</name>
<dbReference type="Proteomes" id="UP000523821">
    <property type="component" value="Unassembled WGS sequence"/>
</dbReference>
<evidence type="ECO:0000256" key="4">
    <source>
        <dbReference type="ARBA" id="ARBA00023125"/>
    </source>
</evidence>
<keyword evidence="2" id="KW-1277">Toxin-antitoxin system</keyword>
<dbReference type="InterPro" id="IPR014795">
    <property type="entry name" value="TacA_1-like"/>
</dbReference>
<sequence length="101" mass="11249">MTKPSPQKPPRSAARRAATINLRLPETVKALIDAAAEASGKSRTEFVLDSAQSRAIDVLLDRRLMMLDGAQWDAFQNALDDPPAPAPRLERLMREKAPWDR</sequence>
<comment type="similarity">
    <text evidence="6">Belongs to the TacA antitoxin family.</text>
</comment>
<dbReference type="AlphaFoldDB" id="A0A7W9CTW1"/>
<dbReference type="PANTHER" id="PTHR35401">
    <property type="entry name" value="COPG FAMILY HELIX-TURN-HELIX PROTEIN-RELATED-RELATED"/>
    <property type="match status" value="1"/>
</dbReference>
<evidence type="ECO:0000313" key="7">
    <source>
        <dbReference type="EMBL" id="MBB5751790.1"/>
    </source>
</evidence>
<evidence type="ECO:0000313" key="8">
    <source>
        <dbReference type="Proteomes" id="UP000523821"/>
    </source>
</evidence>
<dbReference type="GO" id="GO:0006355">
    <property type="term" value="P:regulation of DNA-templated transcription"/>
    <property type="evidence" value="ECO:0007669"/>
    <property type="project" value="InterPro"/>
</dbReference>
<organism evidence="7 8">
    <name type="scientific">Prosthecomicrobium pneumaticum</name>
    <dbReference type="NCBI Taxonomy" id="81895"/>
    <lineage>
        <taxon>Bacteria</taxon>
        <taxon>Pseudomonadati</taxon>
        <taxon>Pseudomonadota</taxon>
        <taxon>Alphaproteobacteria</taxon>
        <taxon>Hyphomicrobiales</taxon>
        <taxon>Kaistiaceae</taxon>
        <taxon>Prosthecomicrobium</taxon>
    </lineage>
</organism>
<keyword evidence="8" id="KW-1185">Reference proteome</keyword>
<evidence type="ECO:0000256" key="6">
    <source>
        <dbReference type="ARBA" id="ARBA00049988"/>
    </source>
</evidence>
<reference evidence="7 8" key="1">
    <citation type="submission" date="2020-08" db="EMBL/GenBank/DDBJ databases">
        <title>Genomic Encyclopedia of Type Strains, Phase IV (KMG-IV): sequencing the most valuable type-strain genomes for metagenomic binning, comparative biology and taxonomic classification.</title>
        <authorList>
            <person name="Goeker M."/>
        </authorList>
    </citation>
    <scope>NUCLEOTIDE SEQUENCE [LARGE SCALE GENOMIC DNA]</scope>
    <source>
        <strain evidence="7 8">DSM 16268</strain>
    </source>
</reference>
<keyword evidence="4" id="KW-0238">DNA-binding</keyword>
<dbReference type="Pfam" id="PF08681">
    <property type="entry name" value="TacA1"/>
    <property type="match status" value="1"/>
</dbReference>
<dbReference type="InterPro" id="IPR010985">
    <property type="entry name" value="Ribbon_hlx_hlx"/>
</dbReference>
<evidence type="ECO:0000256" key="1">
    <source>
        <dbReference type="ARBA" id="ARBA00022491"/>
    </source>
</evidence>
<evidence type="ECO:0000256" key="5">
    <source>
        <dbReference type="ARBA" id="ARBA00023163"/>
    </source>
</evidence>
<dbReference type="EMBL" id="JACHOO010000002">
    <property type="protein sequence ID" value="MBB5751790.1"/>
    <property type="molecule type" value="Genomic_DNA"/>
</dbReference>
<protein>
    <submittedName>
        <fullName evidence="7">Uncharacterized protein (DUF1778 family)</fullName>
    </submittedName>
</protein>
<dbReference type="RefSeq" id="WP_183852889.1">
    <property type="nucleotide sequence ID" value="NZ_JACHOO010000002.1"/>
</dbReference>
<keyword evidence="1" id="KW-0678">Repressor</keyword>
<proteinExistence type="inferred from homology"/>
<dbReference type="PANTHER" id="PTHR35401:SF1">
    <property type="entry name" value="CYTOPLASMIC PROTEIN"/>
    <property type="match status" value="1"/>
</dbReference>
<dbReference type="Gene3D" id="1.20.5.780">
    <property type="entry name" value="Single helix bin"/>
    <property type="match status" value="1"/>
</dbReference>
<evidence type="ECO:0000256" key="2">
    <source>
        <dbReference type="ARBA" id="ARBA00022649"/>
    </source>
</evidence>
<dbReference type="SUPFAM" id="SSF47598">
    <property type="entry name" value="Ribbon-helix-helix"/>
    <property type="match status" value="1"/>
</dbReference>
<comment type="caution">
    <text evidence="7">The sequence shown here is derived from an EMBL/GenBank/DDBJ whole genome shotgun (WGS) entry which is preliminary data.</text>
</comment>
<evidence type="ECO:0000256" key="3">
    <source>
        <dbReference type="ARBA" id="ARBA00023015"/>
    </source>
</evidence>
<keyword evidence="5" id="KW-0804">Transcription</keyword>
<gene>
    <name evidence="7" type="ORF">GGQ63_000842</name>
</gene>
<dbReference type="GO" id="GO:0003677">
    <property type="term" value="F:DNA binding"/>
    <property type="evidence" value="ECO:0007669"/>
    <property type="project" value="UniProtKB-KW"/>
</dbReference>
<keyword evidence="3" id="KW-0805">Transcription regulation</keyword>